<dbReference type="CDD" id="cd01949">
    <property type="entry name" value="GGDEF"/>
    <property type="match status" value="1"/>
</dbReference>
<dbReference type="Proteomes" id="UP001231616">
    <property type="component" value="Unassembled WGS sequence"/>
</dbReference>
<dbReference type="InterPro" id="IPR015943">
    <property type="entry name" value="WD40/YVTN_repeat-like_dom_sf"/>
</dbReference>
<dbReference type="Pfam" id="PF07494">
    <property type="entry name" value="Reg_prop"/>
    <property type="match status" value="2"/>
</dbReference>
<dbReference type="Gene3D" id="2.60.40.10">
    <property type="entry name" value="Immunoglobulins"/>
    <property type="match status" value="1"/>
</dbReference>
<dbReference type="InterPro" id="IPR011123">
    <property type="entry name" value="Y_Y_Y"/>
</dbReference>
<dbReference type="NCBIfam" id="TIGR00254">
    <property type="entry name" value="GGDEF"/>
    <property type="match status" value="1"/>
</dbReference>
<dbReference type="InterPro" id="IPR029787">
    <property type="entry name" value="Nucleotide_cyclase"/>
</dbReference>
<evidence type="ECO:0000256" key="2">
    <source>
        <dbReference type="ARBA" id="ARBA00034247"/>
    </source>
</evidence>
<evidence type="ECO:0000256" key="3">
    <source>
        <dbReference type="SAM" id="Coils"/>
    </source>
</evidence>
<comment type="caution">
    <text evidence="7">The sequence shown here is derived from an EMBL/GenBank/DDBJ whole genome shotgun (WGS) entry which is preliminary data.</text>
</comment>
<comment type="catalytic activity">
    <reaction evidence="2">
        <text>2 GTP = 3',3'-c-di-GMP + 2 diphosphate</text>
        <dbReference type="Rhea" id="RHEA:24898"/>
        <dbReference type="ChEBI" id="CHEBI:33019"/>
        <dbReference type="ChEBI" id="CHEBI:37565"/>
        <dbReference type="ChEBI" id="CHEBI:58805"/>
        <dbReference type="EC" id="2.7.7.65"/>
    </reaction>
</comment>
<keyword evidence="3" id="KW-0175">Coiled coil</keyword>
<dbReference type="InterPro" id="IPR011110">
    <property type="entry name" value="Reg_prop"/>
</dbReference>
<dbReference type="InterPro" id="IPR013783">
    <property type="entry name" value="Ig-like_fold"/>
</dbReference>
<sequence>MRTRWYLLCLLFSFSLHAAFPQSIYDYDIKHWNSADGLSSNSARTLTQDSTGYIWVGTLFGLNRFDGYSFESFTTQQHRQLASNAINVLLTDSQGDIWVGTKAGLSLLDPHQLSFERLNILTEVTALAEVRPGEVWVAAEQLFRVREGEISRISSIREPVSQLRVSGSYVWLTTSSELIRYDMSNGEQQRYPLPAELKQNPIYDISVYDDELHLASELGYYRLTSSGTIERCGLLQQDNNAIYRIFRDQQGADWVSSYSQLYHRHFGQNWQHISSNELGSAPWFYDIFEDRDHNIWLASFSDGIFRASPGHVRRIVGQGQHDAVVRSVAVTPEQRLLIATQSGLGYLSRQGYFQSLLSEAELGSQTIHDIFFHTEHWWLATDVGVYQFEPETKYLTPIFPELQGSTVRLVQPRAEGGVWIGGSAGLYYWQDEQLHPFLLNRELESRNVTVMSDQVWYQVIGSSRGLYQLQQNRLQRLGIGTPLYNSYITAMLVLPDDHLLVGTLDDGFFIRYPDNEWVQFDNSNGLPHSPVVSILFDEMHQQVWLSTLKGVFRFSMDRLPTFRSEPFQAEHVLTPYQRQLGTAPGRCCNGAGHAKVAMWHDQLWYPSLQGVVAIERDFRVKEDQDFRPVLQHLTGQRHYQLIPDRQRLVLPMNERSVSLHYTALDFFNAQALDFRYQLNGFDVDWQYAGSRREAIYTNLLPGNYQFSLQVRHQNQSWSDAQGTSLTLMVPRRFDETTLYRALWLALLAMIVYAVFWLFRRNHLMQQHELARLVRQRTQELENSNNRLNDLNEQLGQLVHKDTLTGLRNRRFLFEQLPKDIEHYQRNRESLEQQGKCVALIHLDLDNFKLVNDQFGHSAGDSLLQQVSGLLLRETRGSDYVVRYAGEEFMLVLRDIGMDLLWDFVNRLHQLTSTTRFQLPDGESMSLSCSIGYSIYPLQLIGGQLINWEISLQLAEMALYRVKHAGKNGVATLVFDQQVDAFEFEDSLHIEAQIEQLLAEGLVRFELTAAGSRSES</sequence>
<keyword evidence="4" id="KW-1133">Transmembrane helix</keyword>
<dbReference type="InterPro" id="IPR043128">
    <property type="entry name" value="Rev_trsase/Diguanyl_cyclase"/>
</dbReference>
<name>A0ABT9GU96_9GAMM</name>
<dbReference type="PANTHER" id="PTHR45138:SF9">
    <property type="entry name" value="DIGUANYLATE CYCLASE DGCM-RELATED"/>
    <property type="match status" value="1"/>
</dbReference>
<feature type="coiled-coil region" evidence="3">
    <location>
        <begin position="773"/>
        <end position="833"/>
    </location>
</feature>
<keyword evidence="8" id="KW-1185">Reference proteome</keyword>
<evidence type="ECO:0000256" key="1">
    <source>
        <dbReference type="ARBA" id="ARBA00012528"/>
    </source>
</evidence>
<dbReference type="SMART" id="SM00267">
    <property type="entry name" value="GGDEF"/>
    <property type="match status" value="1"/>
</dbReference>
<dbReference type="SUPFAM" id="SSF63829">
    <property type="entry name" value="Calcium-dependent phosphotriesterase"/>
    <property type="match status" value="2"/>
</dbReference>
<organism evidence="7 8">
    <name type="scientific">Alkalimonas collagenimarina</name>
    <dbReference type="NCBI Taxonomy" id="400390"/>
    <lineage>
        <taxon>Bacteria</taxon>
        <taxon>Pseudomonadati</taxon>
        <taxon>Pseudomonadota</taxon>
        <taxon>Gammaproteobacteria</taxon>
        <taxon>Alkalimonas</taxon>
    </lineage>
</organism>
<dbReference type="Gene3D" id="2.130.10.10">
    <property type="entry name" value="YVTN repeat-like/Quinoprotein amine dehydrogenase"/>
    <property type="match status" value="4"/>
</dbReference>
<feature type="signal peptide" evidence="5">
    <location>
        <begin position="1"/>
        <end position="18"/>
    </location>
</feature>
<dbReference type="Gene3D" id="3.30.70.270">
    <property type="match status" value="1"/>
</dbReference>
<proteinExistence type="predicted"/>
<keyword evidence="7" id="KW-0808">Transferase</keyword>
<reference evidence="7 8" key="1">
    <citation type="submission" date="2023-08" db="EMBL/GenBank/DDBJ databases">
        <authorList>
            <person name="Joshi A."/>
            <person name="Thite S."/>
        </authorList>
    </citation>
    <scope>NUCLEOTIDE SEQUENCE [LARGE SCALE GENOMIC DNA]</scope>
    <source>
        <strain evidence="7 8">AC40</strain>
    </source>
</reference>
<evidence type="ECO:0000313" key="7">
    <source>
        <dbReference type="EMBL" id="MDP4534596.1"/>
    </source>
</evidence>
<evidence type="ECO:0000313" key="8">
    <source>
        <dbReference type="Proteomes" id="UP001231616"/>
    </source>
</evidence>
<feature type="transmembrane region" description="Helical" evidence="4">
    <location>
        <begin position="738"/>
        <end position="758"/>
    </location>
</feature>
<keyword evidence="5" id="KW-0732">Signal</keyword>
<dbReference type="PROSITE" id="PS50887">
    <property type="entry name" value="GGDEF"/>
    <property type="match status" value="1"/>
</dbReference>
<feature type="chain" id="PRO_5045527494" description="diguanylate cyclase" evidence="5">
    <location>
        <begin position="19"/>
        <end position="1015"/>
    </location>
</feature>
<evidence type="ECO:0000259" key="6">
    <source>
        <dbReference type="PROSITE" id="PS50887"/>
    </source>
</evidence>
<dbReference type="SUPFAM" id="SSF55073">
    <property type="entry name" value="Nucleotide cyclase"/>
    <property type="match status" value="1"/>
</dbReference>
<feature type="domain" description="GGDEF" evidence="6">
    <location>
        <begin position="835"/>
        <end position="974"/>
    </location>
</feature>
<dbReference type="GO" id="GO:0052621">
    <property type="term" value="F:diguanylate cyclase activity"/>
    <property type="evidence" value="ECO:0007669"/>
    <property type="project" value="UniProtKB-EC"/>
</dbReference>
<keyword evidence="4" id="KW-0812">Transmembrane</keyword>
<dbReference type="Pfam" id="PF07495">
    <property type="entry name" value="Y_Y_Y"/>
    <property type="match status" value="1"/>
</dbReference>
<protein>
    <recommendedName>
        <fullName evidence="1">diguanylate cyclase</fullName>
        <ecNumber evidence="1">2.7.7.65</ecNumber>
    </recommendedName>
</protein>
<keyword evidence="7" id="KW-0548">Nucleotidyltransferase</keyword>
<dbReference type="EC" id="2.7.7.65" evidence="1"/>
<dbReference type="InterPro" id="IPR000160">
    <property type="entry name" value="GGDEF_dom"/>
</dbReference>
<dbReference type="InterPro" id="IPR050469">
    <property type="entry name" value="Diguanylate_Cyclase"/>
</dbReference>
<dbReference type="EMBL" id="JAUZVZ010000001">
    <property type="protein sequence ID" value="MDP4534596.1"/>
    <property type="molecule type" value="Genomic_DNA"/>
</dbReference>
<accession>A0ABT9GU96</accession>
<dbReference type="Pfam" id="PF00990">
    <property type="entry name" value="GGDEF"/>
    <property type="match status" value="1"/>
</dbReference>
<evidence type="ECO:0000256" key="4">
    <source>
        <dbReference type="SAM" id="Phobius"/>
    </source>
</evidence>
<gene>
    <name evidence="7" type="ORF">Q3O60_00100</name>
</gene>
<keyword evidence="4" id="KW-0472">Membrane</keyword>
<dbReference type="RefSeq" id="WP_305891869.1">
    <property type="nucleotide sequence ID" value="NZ_JAUZVZ010000001.1"/>
</dbReference>
<dbReference type="PANTHER" id="PTHR45138">
    <property type="entry name" value="REGULATORY COMPONENTS OF SENSORY TRANSDUCTION SYSTEM"/>
    <property type="match status" value="1"/>
</dbReference>
<evidence type="ECO:0000256" key="5">
    <source>
        <dbReference type="SAM" id="SignalP"/>
    </source>
</evidence>